<dbReference type="GeneID" id="40384661"/>
<reference evidence="3 4" key="1">
    <citation type="submission" date="2017-05" db="EMBL/GenBank/DDBJ databases">
        <title>The Genome Sequence of Candida krusei Ckrusei653.</title>
        <authorList>
            <person name="Cuomo C."/>
            <person name="Forche A."/>
            <person name="Young S."/>
            <person name="Abouelleil A."/>
            <person name="Cao P."/>
            <person name="Chapman S."/>
            <person name="Cusick C."/>
            <person name="Shea T."/>
            <person name="Nusbaum C."/>
            <person name="Birren B."/>
        </authorList>
    </citation>
    <scope>NUCLEOTIDE SEQUENCE [LARGE SCALE GENOMIC DNA]</scope>
    <source>
        <strain evidence="3 4">Ckrusei653</strain>
    </source>
</reference>
<accession>A0A1Z8JV42</accession>
<dbReference type="KEGG" id="pkz:C5L36_0C07800"/>
<dbReference type="CDD" id="cd20558">
    <property type="entry name" value="CYCLIN_ScPCL7-like"/>
    <property type="match status" value="1"/>
</dbReference>
<name>A0A1Z8JV42_PICKU</name>
<dbReference type="Gene3D" id="1.10.472.10">
    <property type="entry name" value="Cyclin-like"/>
    <property type="match status" value="1"/>
</dbReference>
<dbReference type="Proteomes" id="UP000249293">
    <property type="component" value="Chromosome 3"/>
</dbReference>
<protein>
    <submittedName>
        <fullName evidence="3">Uncharacterized protein</fullName>
    </submittedName>
</protein>
<evidence type="ECO:0000313" key="3">
    <source>
        <dbReference type="EMBL" id="OUT24411.1"/>
    </source>
</evidence>
<dbReference type="InterPro" id="IPR013922">
    <property type="entry name" value="Cyclin_PHO80-like"/>
</dbReference>
<reference evidence="2 5" key="2">
    <citation type="submission" date="2018-06" db="EMBL/GenBank/DDBJ databases">
        <title>Population genomics shows no distinction between pathogenic Candida krusei and environmental Pichia kudriavzevii: One species, four names.</title>
        <authorList>
            <person name="Douglass A.P."/>
            <person name="Offei B."/>
            <person name="Braun-Galleani S."/>
            <person name="Coughlan A.Y."/>
            <person name="Martos A."/>
            <person name="Ortiz-Merino R.A."/>
            <person name="Byrne K.P."/>
            <person name="Wolfe K.H."/>
        </authorList>
    </citation>
    <scope>NUCLEOTIDE SEQUENCE [LARGE SCALE GENOMIC DNA]</scope>
    <source>
        <strain evidence="2 5">CBS573</strain>
    </source>
</reference>
<evidence type="ECO:0000256" key="1">
    <source>
        <dbReference type="SAM" id="MobiDB-lite"/>
    </source>
</evidence>
<dbReference type="PANTHER" id="PTHR15615">
    <property type="match status" value="1"/>
</dbReference>
<dbReference type="InterPro" id="IPR036915">
    <property type="entry name" value="Cyclin-like_sf"/>
</dbReference>
<dbReference type="Proteomes" id="UP000195871">
    <property type="component" value="Unassembled WGS sequence"/>
</dbReference>
<dbReference type="GO" id="GO:0000307">
    <property type="term" value="C:cyclin-dependent protein kinase holoenzyme complex"/>
    <property type="evidence" value="ECO:0007669"/>
    <property type="project" value="TreeGrafter"/>
</dbReference>
<feature type="compositionally biased region" description="Low complexity" evidence="1">
    <location>
        <begin position="15"/>
        <end position="25"/>
    </location>
</feature>
<dbReference type="EMBL" id="NHMM01000001">
    <property type="protein sequence ID" value="OUT24411.1"/>
    <property type="molecule type" value="Genomic_DNA"/>
</dbReference>
<dbReference type="SUPFAM" id="SSF47954">
    <property type="entry name" value="Cyclin-like"/>
    <property type="match status" value="1"/>
</dbReference>
<gene>
    <name evidence="2" type="ORF">C5L36_0C07800</name>
    <name evidence="3" type="ORF">CAS74_000799</name>
</gene>
<sequence>MAGNNIHSTLKNSRRNSNQSMSSSRNTKRQRSSITKTISNGSTGSIASSNEGCIYQTVPTNYTDCDKRDLLTIIARMLSGIVRTNDFRTSLDLQYLNNENLTRFHSRSPPEISIFNYLLRLAHYSSLENCVLIVTVYYIDLLTQKYPSFALNSLTVHRFLLTATTIASKALCDSFCSNSHYAKVGGVNILELNLLEVEFLKCVNYRVVPRDFNYDSYCERKNSSGNVDMNLKKSLQYGISTAGTILDLYYEKMVGLVGGESNEDFVKVGNNDNVIYTFVDETSQSVSSSSSEEYEDFYEYGDLVTACNGDNNLNTNVNPNINATPQSESYHPAANCATAPSLPQNPPSHRRSLPLLHKFSPSTSPAIFPSV</sequence>
<dbReference type="VEuPathDB" id="FungiDB:C5L36_0C07800"/>
<organism evidence="3 4">
    <name type="scientific">Pichia kudriavzevii</name>
    <name type="common">Yeast</name>
    <name type="synonym">Issatchenkia orientalis</name>
    <dbReference type="NCBI Taxonomy" id="4909"/>
    <lineage>
        <taxon>Eukaryota</taxon>
        <taxon>Fungi</taxon>
        <taxon>Dikarya</taxon>
        <taxon>Ascomycota</taxon>
        <taxon>Saccharomycotina</taxon>
        <taxon>Pichiomycetes</taxon>
        <taxon>Pichiales</taxon>
        <taxon>Pichiaceae</taxon>
        <taxon>Pichia</taxon>
    </lineage>
</organism>
<dbReference type="EMBL" id="CP028775">
    <property type="protein sequence ID" value="AWU76866.1"/>
    <property type="molecule type" value="Genomic_DNA"/>
</dbReference>
<dbReference type="GO" id="GO:0005634">
    <property type="term" value="C:nucleus"/>
    <property type="evidence" value="ECO:0007669"/>
    <property type="project" value="TreeGrafter"/>
</dbReference>
<dbReference type="GO" id="GO:0016538">
    <property type="term" value="F:cyclin-dependent protein serine/threonine kinase regulator activity"/>
    <property type="evidence" value="ECO:0007669"/>
    <property type="project" value="TreeGrafter"/>
</dbReference>
<dbReference type="OrthoDB" id="337735at2759"/>
<evidence type="ECO:0000313" key="5">
    <source>
        <dbReference type="Proteomes" id="UP000249293"/>
    </source>
</evidence>
<proteinExistence type="predicted"/>
<feature type="compositionally biased region" description="Polar residues" evidence="1">
    <location>
        <begin position="1"/>
        <end position="11"/>
    </location>
</feature>
<feature type="region of interest" description="Disordered" evidence="1">
    <location>
        <begin position="1"/>
        <end position="43"/>
    </location>
</feature>
<dbReference type="GO" id="GO:0019901">
    <property type="term" value="F:protein kinase binding"/>
    <property type="evidence" value="ECO:0007669"/>
    <property type="project" value="InterPro"/>
</dbReference>
<dbReference type="AlphaFoldDB" id="A0A1Z8JV42"/>
<dbReference type="PANTHER" id="PTHR15615:SF117">
    <property type="entry name" value="PHO85 CYCLIN PHO80"/>
    <property type="match status" value="1"/>
</dbReference>
<dbReference type="STRING" id="4909.A0A1Z8JV42"/>
<evidence type="ECO:0000313" key="4">
    <source>
        <dbReference type="Proteomes" id="UP000195871"/>
    </source>
</evidence>
<dbReference type="Pfam" id="PF08613">
    <property type="entry name" value="Cyclin"/>
    <property type="match status" value="1"/>
</dbReference>
<feature type="region of interest" description="Disordered" evidence="1">
    <location>
        <begin position="317"/>
        <end position="358"/>
    </location>
</feature>
<dbReference type="RefSeq" id="XP_029322343.1">
    <property type="nucleotide sequence ID" value="XM_029466483.1"/>
</dbReference>
<evidence type="ECO:0000313" key="2">
    <source>
        <dbReference type="EMBL" id="AWU76866.1"/>
    </source>
</evidence>
<keyword evidence="5" id="KW-1185">Reference proteome</keyword>
<feature type="compositionally biased region" description="Polar residues" evidence="1">
    <location>
        <begin position="32"/>
        <end position="43"/>
    </location>
</feature>